<dbReference type="Proteomes" id="UP001142610">
    <property type="component" value="Unassembled WGS sequence"/>
</dbReference>
<dbReference type="Gene3D" id="3.90.320.10">
    <property type="match status" value="1"/>
</dbReference>
<name>A0A9X2L9F0_9PROT</name>
<feature type="domain" description="PD-(D/E)XK endonuclease-like" evidence="2">
    <location>
        <begin position="8"/>
        <end position="232"/>
    </location>
</feature>
<dbReference type="InterPro" id="IPR011604">
    <property type="entry name" value="PDDEXK-like_dom_sf"/>
</dbReference>
<comment type="caution">
    <text evidence="3">The sequence shown here is derived from an EMBL/GenBank/DDBJ whole genome shotgun (WGS) entry which is preliminary data.</text>
</comment>
<feature type="transmembrane region" description="Helical" evidence="1">
    <location>
        <begin position="69"/>
        <end position="88"/>
    </location>
</feature>
<evidence type="ECO:0000259" key="2">
    <source>
        <dbReference type="Pfam" id="PF12705"/>
    </source>
</evidence>
<evidence type="ECO:0000256" key="1">
    <source>
        <dbReference type="SAM" id="Phobius"/>
    </source>
</evidence>
<evidence type="ECO:0000313" key="3">
    <source>
        <dbReference type="EMBL" id="MCQ8185558.1"/>
    </source>
</evidence>
<keyword evidence="1" id="KW-0812">Transmembrane</keyword>
<dbReference type="InterPro" id="IPR038726">
    <property type="entry name" value="PDDEXK_AddAB-type"/>
</dbReference>
<organism evidence="3 4">
    <name type="scientific">Parvularcula maris</name>
    <dbReference type="NCBI Taxonomy" id="2965077"/>
    <lineage>
        <taxon>Bacteria</taxon>
        <taxon>Pseudomonadati</taxon>
        <taxon>Pseudomonadota</taxon>
        <taxon>Alphaproteobacteria</taxon>
        <taxon>Parvularculales</taxon>
        <taxon>Parvularculaceae</taxon>
        <taxon>Parvularcula</taxon>
    </lineage>
</organism>
<sequence length="238" mass="26757">MKGDREPVSVTTLASLERCSQQVLFDAKYGERRGQRWKERAAEGRAVHDRLYRQVTATKPEGRKARPMIWILGLLALAVLAFVLLGGARASDTDALLPKELSGATLHQSEKSVVRTKPVHVRGRPDEVWVKDGRRYIVETKSRKAHVFASDRMQLAAYAYMLRGTDGPPLAAHAYMRFTGGEELAFRKIKLPPDDVVVEAHRRYQRMKRGREKPSFASQVSVCKSCGHRERCSGCLLG</sequence>
<dbReference type="AlphaFoldDB" id="A0A9X2L9F0"/>
<accession>A0A9X2L9F0</accession>
<reference evidence="3" key="1">
    <citation type="submission" date="2022-07" db="EMBL/GenBank/DDBJ databases">
        <title>Parvularcula maris sp. nov., an algicidal bacterium isolated from seawater.</title>
        <authorList>
            <person name="Li F."/>
        </authorList>
    </citation>
    <scope>NUCLEOTIDE SEQUENCE</scope>
    <source>
        <strain evidence="3">BGMRC 0090</strain>
    </source>
</reference>
<keyword evidence="4" id="KW-1185">Reference proteome</keyword>
<keyword evidence="1" id="KW-0472">Membrane</keyword>
<dbReference type="EMBL" id="JANIBC010000006">
    <property type="protein sequence ID" value="MCQ8185558.1"/>
    <property type="molecule type" value="Genomic_DNA"/>
</dbReference>
<dbReference type="Pfam" id="PF12705">
    <property type="entry name" value="PDDEXK_1"/>
    <property type="match status" value="1"/>
</dbReference>
<evidence type="ECO:0000313" key="4">
    <source>
        <dbReference type="Proteomes" id="UP001142610"/>
    </source>
</evidence>
<keyword evidence="1" id="KW-1133">Transmembrane helix</keyword>
<gene>
    <name evidence="3" type="ORF">NOG11_09125</name>
</gene>
<dbReference type="RefSeq" id="WP_256619448.1">
    <property type="nucleotide sequence ID" value="NZ_JANIBC010000006.1"/>
</dbReference>
<protein>
    <submittedName>
        <fullName evidence="3">Dna2/Cas4 domain-containing protein</fullName>
    </submittedName>
</protein>
<proteinExistence type="predicted"/>